<protein>
    <submittedName>
        <fullName evidence="8">Glycosyltransferase family A protein</fullName>
        <ecNumber evidence="8">2.4.-.-</ecNumber>
    </submittedName>
</protein>
<gene>
    <name evidence="8" type="ORF">RM540_06980</name>
</gene>
<comment type="subcellular location">
    <subcellularLocation>
        <location evidence="1">Cell membrane</location>
    </subcellularLocation>
</comment>
<evidence type="ECO:0000259" key="7">
    <source>
        <dbReference type="Pfam" id="PF00535"/>
    </source>
</evidence>
<dbReference type="Pfam" id="PF00535">
    <property type="entry name" value="Glycos_transf_2"/>
    <property type="match status" value="1"/>
</dbReference>
<organism evidence="8 9">
    <name type="scientific">Rubrivirga litoralis</name>
    <dbReference type="NCBI Taxonomy" id="3075598"/>
    <lineage>
        <taxon>Bacteria</taxon>
        <taxon>Pseudomonadati</taxon>
        <taxon>Rhodothermota</taxon>
        <taxon>Rhodothermia</taxon>
        <taxon>Rhodothermales</taxon>
        <taxon>Rubricoccaceae</taxon>
        <taxon>Rubrivirga</taxon>
    </lineage>
</organism>
<feature type="compositionally biased region" description="Pro residues" evidence="6">
    <location>
        <begin position="285"/>
        <end position="297"/>
    </location>
</feature>
<accession>A0ABU3BQD4</accession>
<evidence type="ECO:0000256" key="6">
    <source>
        <dbReference type="SAM" id="MobiDB-lite"/>
    </source>
</evidence>
<evidence type="ECO:0000256" key="5">
    <source>
        <dbReference type="ARBA" id="ARBA00023136"/>
    </source>
</evidence>
<feature type="region of interest" description="Disordered" evidence="6">
    <location>
        <begin position="281"/>
        <end position="303"/>
    </location>
</feature>
<dbReference type="RefSeq" id="WP_311662836.1">
    <property type="nucleotide sequence ID" value="NZ_JAVRHT010000013.1"/>
</dbReference>
<dbReference type="Gene3D" id="3.90.550.10">
    <property type="entry name" value="Spore Coat Polysaccharide Biosynthesis Protein SpsA, Chain A"/>
    <property type="match status" value="1"/>
</dbReference>
<keyword evidence="9" id="KW-1185">Reference proteome</keyword>
<proteinExistence type="predicted"/>
<reference evidence="8 9" key="1">
    <citation type="submission" date="2023-09" db="EMBL/GenBank/DDBJ databases">
        <authorList>
            <person name="Rey-Velasco X."/>
        </authorList>
    </citation>
    <scope>NUCLEOTIDE SEQUENCE [LARGE SCALE GENOMIC DNA]</scope>
    <source>
        <strain evidence="8 9">F394</strain>
    </source>
</reference>
<dbReference type="SUPFAM" id="SSF53448">
    <property type="entry name" value="Nucleotide-diphospho-sugar transferases"/>
    <property type="match status" value="1"/>
</dbReference>
<dbReference type="GO" id="GO:0016757">
    <property type="term" value="F:glycosyltransferase activity"/>
    <property type="evidence" value="ECO:0007669"/>
    <property type="project" value="UniProtKB-KW"/>
</dbReference>
<keyword evidence="3 8" id="KW-0328">Glycosyltransferase</keyword>
<keyword evidence="4 8" id="KW-0808">Transferase</keyword>
<sequence>MPARDEAERLPQLVASLAAQRDGAGRPLAPGAFEVVVLLNNCRDGSREALERAGRAHPGLRLHAVEVELAPPEAHVGRARQFVLDAACARFAALGRGGLILTTDADTRVPPDWVASAQAEVDAGADLVGGRVTLDPAERAALPPAVRRMFLLDIGYRRALEEVCALYAPCAWDPFPRHHQHFGACLAVTAAAYRRAGGLPPVPASEDVALVRAVEAVGGRVRHSYRFRAATSARVVGRASGGLADALGWWTGQAEAGAGVRVESAAAAERRLACLGRFVREHPSRPAPPELTHPPEPPPDEDADAIERVLRDLRVAAARLRALSLDNRLALPAPPPRTLTLAA</sequence>
<keyword evidence="2" id="KW-1003">Cell membrane</keyword>
<dbReference type="PANTHER" id="PTHR43646:SF2">
    <property type="entry name" value="GLYCOSYLTRANSFERASE 2-LIKE DOMAIN-CONTAINING PROTEIN"/>
    <property type="match status" value="1"/>
</dbReference>
<evidence type="ECO:0000256" key="1">
    <source>
        <dbReference type="ARBA" id="ARBA00004236"/>
    </source>
</evidence>
<dbReference type="InterPro" id="IPR029044">
    <property type="entry name" value="Nucleotide-diphossugar_trans"/>
</dbReference>
<evidence type="ECO:0000256" key="2">
    <source>
        <dbReference type="ARBA" id="ARBA00022475"/>
    </source>
</evidence>
<evidence type="ECO:0000256" key="3">
    <source>
        <dbReference type="ARBA" id="ARBA00022676"/>
    </source>
</evidence>
<dbReference type="PANTHER" id="PTHR43646">
    <property type="entry name" value="GLYCOSYLTRANSFERASE"/>
    <property type="match status" value="1"/>
</dbReference>
<evidence type="ECO:0000313" key="8">
    <source>
        <dbReference type="EMBL" id="MDT0631493.1"/>
    </source>
</evidence>
<comment type="caution">
    <text evidence="8">The sequence shown here is derived from an EMBL/GenBank/DDBJ whole genome shotgun (WGS) entry which is preliminary data.</text>
</comment>
<dbReference type="Proteomes" id="UP001267426">
    <property type="component" value="Unassembled WGS sequence"/>
</dbReference>
<evidence type="ECO:0000313" key="9">
    <source>
        <dbReference type="Proteomes" id="UP001267426"/>
    </source>
</evidence>
<dbReference type="InterPro" id="IPR001173">
    <property type="entry name" value="Glyco_trans_2-like"/>
</dbReference>
<dbReference type="EC" id="2.4.-.-" evidence="8"/>
<evidence type="ECO:0000256" key="4">
    <source>
        <dbReference type="ARBA" id="ARBA00022679"/>
    </source>
</evidence>
<feature type="domain" description="Glycosyltransferase 2-like" evidence="7">
    <location>
        <begin position="1"/>
        <end position="146"/>
    </location>
</feature>
<dbReference type="CDD" id="cd00761">
    <property type="entry name" value="Glyco_tranf_GTA_type"/>
    <property type="match status" value="1"/>
</dbReference>
<keyword evidence="5" id="KW-0472">Membrane</keyword>
<name>A0ABU3BQD4_9BACT</name>
<dbReference type="EMBL" id="JAVRHT010000013">
    <property type="protein sequence ID" value="MDT0631493.1"/>
    <property type="molecule type" value="Genomic_DNA"/>
</dbReference>